<reference evidence="2 3" key="1">
    <citation type="submission" date="2007-04" db="EMBL/GenBank/DDBJ databases">
        <title>Complete sequence of Pyrobaculum arsenaticum DSM 13514.</title>
        <authorList>
            <consortium name="US DOE Joint Genome Institute"/>
            <person name="Copeland A."/>
            <person name="Lucas S."/>
            <person name="Lapidus A."/>
            <person name="Barry K."/>
            <person name="Glavina del Rio T."/>
            <person name="Dalin E."/>
            <person name="Tice H."/>
            <person name="Pitluck S."/>
            <person name="Chain P."/>
            <person name="Malfatti S."/>
            <person name="Shin M."/>
            <person name="Vergez L."/>
            <person name="Schmutz J."/>
            <person name="Larimer F."/>
            <person name="Land M."/>
            <person name="Hauser L."/>
            <person name="Kyrpides N."/>
            <person name="Mikhailova N."/>
            <person name="Cozen A.E."/>
            <person name="Fitz-Gibbon S.T."/>
            <person name="House C.H."/>
            <person name="Saltikov C."/>
            <person name="Lowe T.M."/>
            <person name="Richardson P."/>
        </authorList>
    </citation>
    <scope>NUCLEOTIDE SEQUENCE [LARGE SCALE GENOMIC DNA]</scope>
    <source>
        <strain evidence="3">ATCC 700994 / DSM 13514 / JCM 11321 / PZ6</strain>
    </source>
</reference>
<dbReference type="GeneID" id="5056341"/>
<evidence type="ECO:0000259" key="1">
    <source>
        <dbReference type="Pfam" id="PF07992"/>
    </source>
</evidence>
<dbReference type="STRING" id="340102.Pars_0922"/>
<dbReference type="EMBL" id="CP000660">
    <property type="protein sequence ID" value="ABP50502.1"/>
    <property type="molecule type" value="Genomic_DNA"/>
</dbReference>
<organism evidence="2 3">
    <name type="scientific">Pyrobaculum arsenaticum (strain DSM 13514 / JCM 11321 / PZ6)</name>
    <dbReference type="NCBI Taxonomy" id="340102"/>
    <lineage>
        <taxon>Archaea</taxon>
        <taxon>Thermoproteota</taxon>
        <taxon>Thermoprotei</taxon>
        <taxon>Thermoproteales</taxon>
        <taxon>Thermoproteaceae</taxon>
        <taxon>Pyrobaculum</taxon>
    </lineage>
</organism>
<dbReference type="GO" id="GO:0016491">
    <property type="term" value="F:oxidoreductase activity"/>
    <property type="evidence" value="ECO:0007669"/>
    <property type="project" value="InterPro"/>
</dbReference>
<dbReference type="InterPro" id="IPR052541">
    <property type="entry name" value="SQRD"/>
</dbReference>
<dbReference type="RefSeq" id="WP_011900409.1">
    <property type="nucleotide sequence ID" value="NC_009376.1"/>
</dbReference>
<name>A4WJD5_PYRAR</name>
<dbReference type="Gene3D" id="3.50.50.60">
    <property type="entry name" value="FAD/NAD(P)-binding domain"/>
    <property type="match status" value="2"/>
</dbReference>
<dbReference type="Pfam" id="PF07992">
    <property type="entry name" value="Pyr_redox_2"/>
    <property type="match status" value="1"/>
</dbReference>
<dbReference type="AlphaFoldDB" id="A4WJD5"/>
<proteinExistence type="predicted"/>
<dbReference type="PANTHER" id="PTHR43755">
    <property type="match status" value="1"/>
</dbReference>
<dbReference type="InterPro" id="IPR023753">
    <property type="entry name" value="FAD/NAD-binding_dom"/>
</dbReference>
<sequence>MELFFRNFLKKFKYRVYFLHYGKKLLILGGGTGGLIISREVRELLGPGEVEITVVDMKDRTEFRPSYLYVAFGYRRPEQISAPLDLLKRHNVNFVKAKVTKIDPANRKVSTTAGDFTYDNLVVALGAETVDTGFPHTWELEPSLKVTDALVQVKSGHVVIGVYSLPYRCPPAPIELAMLTHFYYLTRGLRDKVKITVVHPMKRPFENFGPMAAKWMSGFLQQLGIDYIGVGQSVAIKNLGKNEIETTTGEKIKFDAAFIVPPHKAPDPVLNSDLAKNGWAAPRNPANGDFRSEKYDDVYVIGDVAAPNVPVGMAGTILHSYAPWVVSNIVADLAGVSLGKPPFRIVGTCALDVGAYGMAAACDFTPFVKKQKPYPDCMFLPPSPVTRMFKEMFEKIYFNWLLGVVP</sequence>
<dbReference type="PANTHER" id="PTHR43755:SF1">
    <property type="entry name" value="FAD-DEPENDENT PYRIDINE NUCLEOTIDE-DISULPHIDE OXIDOREDUCTASE"/>
    <property type="match status" value="1"/>
</dbReference>
<dbReference type="KEGG" id="pas:Pars_0922"/>
<dbReference type="InterPro" id="IPR036188">
    <property type="entry name" value="FAD/NAD-bd_sf"/>
</dbReference>
<dbReference type="Proteomes" id="UP000001567">
    <property type="component" value="Chromosome"/>
</dbReference>
<dbReference type="HOGENOM" id="CLU_030742_5_1_2"/>
<evidence type="ECO:0000313" key="2">
    <source>
        <dbReference type="EMBL" id="ABP50502.1"/>
    </source>
</evidence>
<gene>
    <name evidence="2" type="ordered locus">Pars_0922</name>
</gene>
<feature type="domain" description="FAD/NAD(P)-binding" evidence="1">
    <location>
        <begin position="24"/>
        <end position="305"/>
    </location>
</feature>
<dbReference type="PhylomeDB" id="A4WJD5"/>
<protein>
    <submittedName>
        <fullName evidence="2">FAD-dependent pyridine nucleotide-disulfide oxidoreductase</fullName>
    </submittedName>
</protein>
<accession>A4WJD5</accession>
<dbReference type="SUPFAM" id="SSF51905">
    <property type="entry name" value="FAD/NAD(P)-binding domain"/>
    <property type="match status" value="2"/>
</dbReference>
<evidence type="ECO:0000313" key="3">
    <source>
        <dbReference type="Proteomes" id="UP000001567"/>
    </source>
</evidence>